<evidence type="ECO:0000313" key="8">
    <source>
        <dbReference type="EMBL" id="KAK4359724.1"/>
    </source>
</evidence>
<dbReference type="GO" id="GO:1990966">
    <property type="term" value="P:ATP generation from poly-ADP-D-ribose"/>
    <property type="evidence" value="ECO:0007669"/>
    <property type="project" value="TreeGrafter"/>
</dbReference>
<accession>A0AAE1VFR1</accession>
<dbReference type="EC" id="3.2.1.143" evidence="2"/>
<dbReference type="GO" id="GO:0006282">
    <property type="term" value="P:regulation of DNA repair"/>
    <property type="evidence" value="ECO:0007669"/>
    <property type="project" value="InterPro"/>
</dbReference>
<evidence type="ECO:0000256" key="1">
    <source>
        <dbReference type="ARBA" id="ARBA00009545"/>
    </source>
</evidence>
<dbReference type="GO" id="GO:0009225">
    <property type="term" value="P:nucleotide-sugar metabolic process"/>
    <property type="evidence" value="ECO:0007669"/>
    <property type="project" value="TreeGrafter"/>
</dbReference>
<protein>
    <recommendedName>
        <fullName evidence="2">poly(ADP-ribose) glycohydrolase</fullName>
        <ecNumber evidence="2">3.2.1.143</ecNumber>
    </recommendedName>
</protein>
<name>A0AAE1VFR1_9SOLA</name>
<feature type="active site" evidence="4">
    <location>
        <position position="271"/>
    </location>
</feature>
<evidence type="ECO:0000256" key="4">
    <source>
        <dbReference type="PIRSR" id="PIRSR607724-1"/>
    </source>
</evidence>
<keyword evidence="9" id="KW-1185">Reference proteome</keyword>
<dbReference type="AlphaFoldDB" id="A0AAE1VFR1"/>
<evidence type="ECO:0000259" key="6">
    <source>
        <dbReference type="Pfam" id="PF05028"/>
    </source>
</evidence>
<dbReference type="Pfam" id="PF20811">
    <property type="entry name" value="PARG_cat_N"/>
    <property type="match status" value="1"/>
</dbReference>
<dbReference type="InterPro" id="IPR007724">
    <property type="entry name" value="Poly_GlycHdrlase"/>
</dbReference>
<comment type="similarity">
    <text evidence="1">Belongs to the poly(ADP-ribose) glycohydrolase family.</text>
</comment>
<feature type="binding site" evidence="5">
    <location>
        <position position="288"/>
    </location>
    <ligand>
        <name>substrate</name>
    </ligand>
</feature>
<feature type="binding site" evidence="5">
    <location>
        <position position="329"/>
    </location>
    <ligand>
        <name>substrate</name>
    </ligand>
</feature>
<dbReference type="EMBL" id="JAVYJV010000011">
    <property type="protein sequence ID" value="KAK4359724.1"/>
    <property type="molecule type" value="Genomic_DNA"/>
</dbReference>
<dbReference type="Pfam" id="PF05028">
    <property type="entry name" value="PARG_cat_C"/>
    <property type="match status" value="1"/>
</dbReference>
<feature type="binding site" evidence="5">
    <location>
        <position position="274"/>
    </location>
    <ligand>
        <name>substrate</name>
    </ligand>
</feature>
<dbReference type="GO" id="GO:0005634">
    <property type="term" value="C:nucleus"/>
    <property type="evidence" value="ECO:0007669"/>
    <property type="project" value="TreeGrafter"/>
</dbReference>
<evidence type="ECO:0000256" key="3">
    <source>
        <dbReference type="ARBA" id="ARBA00022801"/>
    </source>
</evidence>
<feature type="active site" evidence="4">
    <location>
        <position position="289"/>
    </location>
</feature>
<evidence type="ECO:0000259" key="7">
    <source>
        <dbReference type="Pfam" id="PF20811"/>
    </source>
</evidence>
<sequence>MENREDLTSILPFLPLCLRSSTLFWPPPVVEALKALSQGPHYSKVNSGQLLFLAISDIRNSLSLSDSSISSSASDGFPLFFYDLIPRDEAAKWFEQVVPKLADLLLRLPSLLETHYEKADGGIVKGVNTGLRLLESQQPGIVFLTQELVGALLACSFFCLFPTSDRGAKHLPMINFDHLFAYVVRYLYDQYDEKLENKLKCIVHYFERIGSSMPAGYVSFERKVLALEHGTFCFPYPKENFWSQSNISLCPFKISNSGFIEDQSSGAIEVDFANKYLGGGAIRRGCVQEEIRFMINPELIAGMLFLPCMADNEAIEIVGTERFSNYTGYASSFRFDGDHADKKEIDVLGRRKRRIIAIDALSIPGKRQYRVECLLREINKALCGFLDHFKCYQYQKFFQDAGSVGCQYDPIVEESGGHSEVYHSSLGNPSTSSQTIEETLANQLFRNHEVHYCQPLEYQQEIGVVTGNWGCGAFGGDPQVKAMLQWLAASQALRPFILYYTFDFEALQILGQMLLALKVLKLNCGSMDFFTGVDCWGALEYVGGIFSPKIEGRNGSWLLQLAPTVVEIP</sequence>
<gene>
    <name evidence="8" type="ORF">RND71_021953</name>
</gene>
<dbReference type="GO" id="GO:0005737">
    <property type="term" value="C:cytoplasm"/>
    <property type="evidence" value="ECO:0007669"/>
    <property type="project" value="TreeGrafter"/>
</dbReference>
<proteinExistence type="inferred from homology"/>
<feature type="domain" description="PARG catalytic Macro" evidence="6">
    <location>
        <begin position="241"/>
        <end position="508"/>
    </location>
</feature>
<reference evidence="8" key="1">
    <citation type="submission" date="2023-12" db="EMBL/GenBank/DDBJ databases">
        <title>Genome assembly of Anisodus tanguticus.</title>
        <authorList>
            <person name="Wang Y.-J."/>
        </authorList>
    </citation>
    <scope>NUCLEOTIDE SEQUENCE</scope>
    <source>
        <strain evidence="8">KB-2021</strain>
        <tissue evidence="8">Leaf</tissue>
    </source>
</reference>
<evidence type="ECO:0000313" key="9">
    <source>
        <dbReference type="Proteomes" id="UP001291623"/>
    </source>
</evidence>
<dbReference type="PANTHER" id="PTHR12837">
    <property type="entry name" value="POLY ADP-RIBOSE GLYCOHYDROLASE"/>
    <property type="match status" value="1"/>
</dbReference>
<dbReference type="InterPro" id="IPR048362">
    <property type="entry name" value="PARG_helical"/>
</dbReference>
<keyword evidence="3" id="KW-0378">Hydrolase</keyword>
<feature type="domain" description="PARG helical" evidence="7">
    <location>
        <begin position="87"/>
        <end position="222"/>
    </location>
</feature>
<organism evidence="8 9">
    <name type="scientific">Anisodus tanguticus</name>
    <dbReference type="NCBI Taxonomy" id="243964"/>
    <lineage>
        <taxon>Eukaryota</taxon>
        <taxon>Viridiplantae</taxon>
        <taxon>Streptophyta</taxon>
        <taxon>Embryophyta</taxon>
        <taxon>Tracheophyta</taxon>
        <taxon>Spermatophyta</taxon>
        <taxon>Magnoliopsida</taxon>
        <taxon>eudicotyledons</taxon>
        <taxon>Gunneridae</taxon>
        <taxon>Pentapetalae</taxon>
        <taxon>asterids</taxon>
        <taxon>lamiids</taxon>
        <taxon>Solanales</taxon>
        <taxon>Solanaceae</taxon>
        <taxon>Solanoideae</taxon>
        <taxon>Hyoscyameae</taxon>
        <taxon>Anisodus</taxon>
    </lineage>
</organism>
<evidence type="ECO:0000256" key="5">
    <source>
        <dbReference type="PIRSR" id="PIRSR607724-2"/>
    </source>
</evidence>
<dbReference type="PANTHER" id="PTHR12837:SF0">
    <property type="entry name" value="POLY(ADP-RIBOSE) GLYCOHYDROLASE"/>
    <property type="match status" value="1"/>
</dbReference>
<dbReference type="GO" id="GO:0005975">
    <property type="term" value="P:carbohydrate metabolic process"/>
    <property type="evidence" value="ECO:0007669"/>
    <property type="project" value="InterPro"/>
</dbReference>
<comment type="caution">
    <text evidence="8">The sequence shown here is derived from an EMBL/GenBank/DDBJ whole genome shotgun (WGS) entry which is preliminary data.</text>
</comment>
<evidence type="ECO:0000256" key="2">
    <source>
        <dbReference type="ARBA" id="ARBA00012255"/>
    </source>
</evidence>
<feature type="active site" evidence="4">
    <location>
        <position position="290"/>
    </location>
</feature>
<dbReference type="GO" id="GO:0004649">
    <property type="term" value="F:poly(ADP-ribose) glycohydrolase activity"/>
    <property type="evidence" value="ECO:0007669"/>
    <property type="project" value="UniProtKB-EC"/>
</dbReference>
<dbReference type="InterPro" id="IPR046372">
    <property type="entry name" value="PARG_cat_C"/>
</dbReference>
<dbReference type="Proteomes" id="UP001291623">
    <property type="component" value="Unassembled WGS sequence"/>
</dbReference>